<organism evidence="11 12">
    <name type="scientific">Mucinivorans hirudinis</name>
    <dbReference type="NCBI Taxonomy" id="1433126"/>
    <lineage>
        <taxon>Bacteria</taxon>
        <taxon>Pseudomonadati</taxon>
        <taxon>Bacteroidota</taxon>
        <taxon>Bacteroidia</taxon>
        <taxon>Bacteroidales</taxon>
        <taxon>Rikenellaceae</taxon>
        <taxon>Mucinivorans</taxon>
    </lineage>
</organism>
<dbReference type="PATRIC" id="fig|1433126.3.peg.2565"/>
<dbReference type="SUPFAM" id="SSF51126">
    <property type="entry name" value="Pectin lyase-like"/>
    <property type="match status" value="1"/>
</dbReference>
<dbReference type="InterPro" id="IPR057275">
    <property type="entry name" value="Beta-barrel_GLAA-B_I"/>
</dbReference>
<evidence type="ECO:0000256" key="1">
    <source>
        <dbReference type="ARBA" id="ARBA00001255"/>
    </source>
</evidence>
<dbReference type="InterPro" id="IPR056441">
    <property type="entry name" value="Beta-barrel_GLAA-B_II"/>
</dbReference>
<comment type="catalytic activity">
    <reaction evidence="1">
        <text>Hydrolysis of terminal, non-reducing alpha-D-galactose residues in alpha-D-galactosides, including galactose oligosaccharides, galactomannans and galactolipids.</text>
        <dbReference type="EC" id="3.2.1.22"/>
    </reaction>
</comment>
<keyword evidence="4" id="KW-0677">Repeat</keyword>
<evidence type="ECO:0000256" key="4">
    <source>
        <dbReference type="ARBA" id="ARBA00022737"/>
    </source>
</evidence>
<evidence type="ECO:0000256" key="2">
    <source>
        <dbReference type="ARBA" id="ARBA00001271"/>
    </source>
</evidence>
<dbReference type="GO" id="GO:0004557">
    <property type="term" value="F:alpha-galactosidase activity"/>
    <property type="evidence" value="ECO:0007669"/>
    <property type="project" value="UniProtKB-EC"/>
</dbReference>
<feature type="chain" id="PRO_5001589517" evidence="7">
    <location>
        <begin position="19"/>
        <end position="610"/>
    </location>
</feature>
<comment type="catalytic activity">
    <reaction evidence="2">
        <text>Hydrolysis of terminal, non-reducing branched (1-&gt;3)-alpha-D-galactosidic residues, producing free D-galactose.</text>
        <dbReference type="EC" id="3.2.1.n1"/>
    </reaction>
</comment>
<gene>
    <name evidence="11" type="ORF">BN938_2591</name>
</gene>
<feature type="domain" description="GLAA-B beta-barrel" evidence="10">
    <location>
        <begin position="343"/>
        <end position="407"/>
    </location>
</feature>
<dbReference type="InterPro" id="IPR011050">
    <property type="entry name" value="Pectin_lyase_fold/virulence"/>
</dbReference>
<evidence type="ECO:0000256" key="3">
    <source>
        <dbReference type="ARBA" id="ARBA00022729"/>
    </source>
</evidence>
<reference evidence="11 12" key="1">
    <citation type="journal article" date="2015" name="Genome Announc.">
        <title>Complete Genome Sequence of the Novel Leech Symbiont Mucinivorans hirudinis M3T.</title>
        <authorList>
            <person name="Nelson M.C."/>
            <person name="Bomar L."/>
            <person name="Graf J."/>
        </authorList>
    </citation>
    <scope>NUCLEOTIDE SEQUENCE [LARGE SCALE GENOMIC DNA]</scope>
    <source>
        <strain evidence="12">M3</strain>
    </source>
</reference>
<feature type="domain" description="GLAA-B beta-barrel" evidence="9">
    <location>
        <begin position="144"/>
        <end position="235"/>
    </location>
</feature>
<dbReference type="Pfam" id="PF13229">
    <property type="entry name" value="Beta_helix"/>
    <property type="match status" value="1"/>
</dbReference>
<evidence type="ECO:0000313" key="11">
    <source>
        <dbReference type="EMBL" id="CDN32661.1"/>
    </source>
</evidence>
<evidence type="ECO:0000256" key="6">
    <source>
        <dbReference type="ARBA" id="ARBA00023295"/>
    </source>
</evidence>
<dbReference type="KEGG" id="rbc:BN938_2591"/>
<dbReference type="Proteomes" id="UP000027616">
    <property type="component" value="Chromosome I"/>
</dbReference>
<dbReference type="Gene3D" id="2.160.20.10">
    <property type="entry name" value="Single-stranded right-handed beta-helix, Pectin lyase-like"/>
    <property type="match status" value="2"/>
</dbReference>
<accession>A0A060RAJ2</accession>
<dbReference type="SMART" id="SM00710">
    <property type="entry name" value="PbH1"/>
    <property type="match status" value="6"/>
</dbReference>
<dbReference type="AlphaFoldDB" id="A0A060RAJ2"/>
<proteinExistence type="predicted"/>
<evidence type="ECO:0000256" key="7">
    <source>
        <dbReference type="SAM" id="SignalP"/>
    </source>
</evidence>
<dbReference type="EMBL" id="HG934468">
    <property type="protein sequence ID" value="CDN32661.1"/>
    <property type="molecule type" value="Genomic_DNA"/>
</dbReference>
<name>A0A060RAJ2_9BACT</name>
<sequence length="610" mass="68548">MKKLLLALIFLSVGELCAQDTIYVNDFGARENSFENCVQAIQDAIAECKKSGAKVLAFRGGRYDIWADGASRRKYFISNTSNEKECPSKVKTIGMLFDGVENLVIEGNNSKIVFHNKMITVAFDNCRNVKLQNIEIDFERPTMSEIKIEALGSGFVDVSFHRDSRYSIVNGRIMLMGEGWRSNQNHCIEFDPNLQTMRYSGLWNELEKCPAAEIAPGRVRFAVPEKLRPSVGNILTVRDIIRDQVGAFNLKSKDITYSNVRMRYMHGLGIVSQFVENVTMDRVYCEPDAASGRVTAASADFMHFSGCRGLVKVVDCRFAGSHDDPVNVHGTNLRVVENLGKNRLKLRFMHHQSYGFDAFFNGDEVAFVNAKKMLRYAMAHIKKVEKLSEREVIVTLDGEIPKDLTVNEDCLENITWTPEVLIKGNFFSRTSTRGVLLTTPRKAVIEDNTFFNCGMSAILIEADAQGWYESGPVCDVTIRNNTFIDCGYQGGAGGYIIALHPSNSIIDADNPVHRNVTIEDNIFITYDIQVLYAKSTQGLAFRNNVIRRSFTMPSVSSRNSSFLFDGCKNVIIENITFEGDVLGRDILTRNMPDIYLDNRTEMVIKGTPKN</sequence>
<feature type="domain" description="Right handed beta helix" evidence="8">
    <location>
        <begin position="419"/>
        <end position="546"/>
    </location>
</feature>
<dbReference type="InterPro" id="IPR012334">
    <property type="entry name" value="Pectin_lyas_fold"/>
</dbReference>
<dbReference type="InterPro" id="IPR039448">
    <property type="entry name" value="Beta_helix"/>
</dbReference>
<dbReference type="Pfam" id="PF23764">
    <property type="entry name" value="Beta-barrel_GLAA-B_II"/>
    <property type="match status" value="1"/>
</dbReference>
<dbReference type="eggNOG" id="COG5434">
    <property type="taxonomic scope" value="Bacteria"/>
</dbReference>
<dbReference type="InterPro" id="IPR006626">
    <property type="entry name" value="PbH1"/>
</dbReference>
<keyword evidence="12" id="KW-1185">Reference proteome</keyword>
<keyword evidence="6" id="KW-0326">Glycosidase</keyword>
<evidence type="ECO:0000256" key="5">
    <source>
        <dbReference type="ARBA" id="ARBA00022801"/>
    </source>
</evidence>
<feature type="signal peptide" evidence="7">
    <location>
        <begin position="1"/>
        <end position="18"/>
    </location>
</feature>
<evidence type="ECO:0000259" key="9">
    <source>
        <dbReference type="Pfam" id="PF23763"/>
    </source>
</evidence>
<keyword evidence="3 7" id="KW-0732">Signal</keyword>
<dbReference type="HOGENOM" id="CLU_017693_0_0_10"/>
<dbReference type="Pfam" id="PF23763">
    <property type="entry name" value="Beta-barrel_GLAA-B_I"/>
    <property type="match status" value="1"/>
</dbReference>
<dbReference type="OrthoDB" id="9807299at2"/>
<evidence type="ECO:0000313" key="12">
    <source>
        <dbReference type="Proteomes" id="UP000027616"/>
    </source>
</evidence>
<dbReference type="STRING" id="1433126.BN938_2591"/>
<evidence type="ECO:0000259" key="10">
    <source>
        <dbReference type="Pfam" id="PF23764"/>
    </source>
</evidence>
<protein>
    <submittedName>
        <fullName evidence="11">Uncharacterized protein</fullName>
    </submittedName>
</protein>
<keyword evidence="5" id="KW-0378">Hydrolase</keyword>
<evidence type="ECO:0000259" key="8">
    <source>
        <dbReference type="Pfam" id="PF13229"/>
    </source>
</evidence>